<dbReference type="InterPro" id="IPR014161">
    <property type="entry name" value="Tol-Pal_TolA"/>
</dbReference>
<feature type="transmembrane region" description="Helical" evidence="2">
    <location>
        <begin position="7"/>
        <end position="30"/>
    </location>
</feature>
<dbReference type="SUPFAM" id="SSF74653">
    <property type="entry name" value="TolA/TonB C-terminal domain"/>
    <property type="match status" value="1"/>
</dbReference>
<feature type="region of interest" description="Disordered" evidence="1">
    <location>
        <begin position="140"/>
        <end position="175"/>
    </location>
</feature>
<dbReference type="EMBL" id="BAABKE010000005">
    <property type="protein sequence ID" value="GAA5101278.1"/>
    <property type="molecule type" value="Genomic_DNA"/>
</dbReference>
<protein>
    <recommendedName>
        <fullName evidence="5">Protein TolA</fullName>
    </recommendedName>
</protein>
<evidence type="ECO:0000313" key="4">
    <source>
        <dbReference type="Proteomes" id="UP001500631"/>
    </source>
</evidence>
<dbReference type="NCBIfam" id="TIGR02794">
    <property type="entry name" value="tolA_full"/>
    <property type="match status" value="1"/>
</dbReference>
<keyword evidence="4" id="KW-1185">Reference proteome</keyword>
<name>A0ABP9MU10_9GAMM</name>
<comment type="caution">
    <text evidence="3">The sequence shown here is derived from an EMBL/GenBank/DDBJ whole genome shotgun (WGS) entry which is preliminary data.</text>
</comment>
<keyword evidence="2" id="KW-1133">Transmembrane helix</keyword>
<organism evidence="3 4">
    <name type="scientific">Wohlfahrtiimonas larvae</name>
    <dbReference type="NCBI Taxonomy" id="1157986"/>
    <lineage>
        <taxon>Bacteria</taxon>
        <taxon>Pseudomonadati</taxon>
        <taxon>Pseudomonadota</taxon>
        <taxon>Gammaproteobacteria</taxon>
        <taxon>Cardiobacteriales</taxon>
        <taxon>Ignatzschineriaceae</taxon>
        <taxon>Wohlfahrtiimonas</taxon>
    </lineage>
</organism>
<dbReference type="Gene3D" id="3.30.1150.10">
    <property type="match status" value="1"/>
</dbReference>
<gene>
    <name evidence="3" type="ORF">GCM10023338_16940</name>
</gene>
<accession>A0ABP9MU10</accession>
<evidence type="ECO:0008006" key="5">
    <source>
        <dbReference type="Google" id="ProtNLM"/>
    </source>
</evidence>
<evidence type="ECO:0000256" key="1">
    <source>
        <dbReference type="SAM" id="MobiDB-lite"/>
    </source>
</evidence>
<feature type="region of interest" description="Disordered" evidence="1">
    <location>
        <begin position="49"/>
        <end position="105"/>
    </location>
</feature>
<sequence>MNMRPRSLIANIVSGSLTAMIVIGLGYFIYEKHDSFSLFAPASKIESNISGAQKPVASERIDEEQVENEMNRIAEEKRKVEEKRKAEEARKKAEAEAKRKAEEARKKAEAEKKRLAELEAKKKAEAAEQKRLEEIALKKKQAEDKKKAEEAEKKRQADEIEKKRQAEADKKRIEEEKKAKAAAEKKAAEEKRAKEVAAAKAKAEAEARATAEGLSALNDASYQSMLAAAFRDQWNIGMDAIGYTAVVAIRVDKTGKILEIVESQSSWSGNDAFDSNVRSTVWRVGRVPVPQNKNGVEQLAKQVLLINFDPKDQGLSYY</sequence>
<keyword evidence="2" id="KW-0812">Transmembrane</keyword>
<dbReference type="Pfam" id="PF13103">
    <property type="entry name" value="TonB_2"/>
    <property type="match status" value="1"/>
</dbReference>
<proteinExistence type="predicted"/>
<dbReference type="Proteomes" id="UP001500631">
    <property type="component" value="Unassembled WGS sequence"/>
</dbReference>
<dbReference type="RefSeq" id="WP_077925740.1">
    <property type="nucleotide sequence ID" value="NZ_BAABKE010000005.1"/>
</dbReference>
<evidence type="ECO:0000256" key="2">
    <source>
        <dbReference type="SAM" id="Phobius"/>
    </source>
</evidence>
<keyword evidence="2" id="KW-0472">Membrane</keyword>
<evidence type="ECO:0000313" key="3">
    <source>
        <dbReference type="EMBL" id="GAA5101278.1"/>
    </source>
</evidence>
<reference evidence="4" key="1">
    <citation type="journal article" date="2019" name="Int. J. Syst. Evol. Microbiol.">
        <title>The Global Catalogue of Microorganisms (GCM) 10K type strain sequencing project: providing services to taxonomists for standard genome sequencing and annotation.</title>
        <authorList>
            <consortium name="The Broad Institute Genomics Platform"/>
            <consortium name="The Broad Institute Genome Sequencing Center for Infectious Disease"/>
            <person name="Wu L."/>
            <person name="Ma J."/>
        </authorList>
    </citation>
    <scope>NUCLEOTIDE SEQUENCE [LARGE SCALE GENOMIC DNA]</scope>
    <source>
        <strain evidence="4">JCM 18424</strain>
    </source>
</reference>
<feature type="compositionally biased region" description="Basic and acidic residues" evidence="1">
    <location>
        <begin position="69"/>
        <end position="105"/>
    </location>
</feature>